<gene>
    <name evidence="3" type="ORF">METBIDRAFT_19906</name>
</gene>
<evidence type="ECO:0000313" key="3">
    <source>
        <dbReference type="EMBL" id="OBA23531.1"/>
    </source>
</evidence>
<proteinExistence type="predicted"/>
<dbReference type="Proteomes" id="UP000092555">
    <property type="component" value="Unassembled WGS sequence"/>
</dbReference>
<feature type="transmembrane region" description="Helical" evidence="1">
    <location>
        <begin position="121"/>
        <end position="143"/>
    </location>
</feature>
<comment type="caution">
    <text evidence="3">The sequence shown here is derived from an EMBL/GenBank/DDBJ whole genome shotgun (WGS) entry which is preliminary data.</text>
</comment>
<keyword evidence="1" id="KW-0472">Membrane</keyword>
<dbReference type="PANTHER" id="PTHR28136:SF1">
    <property type="entry name" value="NUCLEUS EXPORT PROTEIN BRL1"/>
    <property type="match status" value="1"/>
</dbReference>
<evidence type="ECO:0000259" key="2">
    <source>
        <dbReference type="SMART" id="SM01042"/>
    </source>
</evidence>
<dbReference type="SMART" id="SM01042">
    <property type="entry name" value="Brr6_like_C_C"/>
    <property type="match status" value="1"/>
</dbReference>
<feature type="transmembrane region" description="Helical" evidence="1">
    <location>
        <begin position="6"/>
        <end position="32"/>
    </location>
</feature>
<dbReference type="GO" id="GO:0055088">
    <property type="term" value="P:lipid homeostasis"/>
    <property type="evidence" value="ECO:0007669"/>
    <property type="project" value="InterPro"/>
</dbReference>
<dbReference type="GO" id="GO:0031965">
    <property type="term" value="C:nuclear membrane"/>
    <property type="evidence" value="ECO:0007669"/>
    <property type="project" value="InterPro"/>
</dbReference>
<feature type="non-terminal residue" evidence="3">
    <location>
        <position position="175"/>
    </location>
</feature>
<reference evidence="3 4" key="1">
    <citation type="submission" date="2016-05" db="EMBL/GenBank/DDBJ databases">
        <title>Comparative genomics of biotechnologically important yeasts.</title>
        <authorList>
            <consortium name="DOE Joint Genome Institute"/>
            <person name="Riley R."/>
            <person name="Haridas S."/>
            <person name="Wolfe K.H."/>
            <person name="Lopes M.R."/>
            <person name="Hittinger C.T."/>
            <person name="Goker M."/>
            <person name="Salamov A."/>
            <person name="Wisecaver J."/>
            <person name="Long T.M."/>
            <person name="Aerts A.L."/>
            <person name="Barry K."/>
            <person name="Choi C."/>
            <person name="Clum A."/>
            <person name="Coughlan A.Y."/>
            <person name="Deshpande S."/>
            <person name="Douglass A.P."/>
            <person name="Hanson S.J."/>
            <person name="Klenk H.-P."/>
            <person name="LaButti K."/>
            <person name="Lapidus A."/>
            <person name="Lindquist E."/>
            <person name="Lipzen A."/>
            <person name="Meier-kolthoff J.P."/>
            <person name="Ohm R.A."/>
            <person name="Otillar R.P."/>
            <person name="Pangilinan J."/>
            <person name="Peng Y."/>
            <person name="Rokas A."/>
            <person name="Rosa C.A."/>
            <person name="Scheuner C."/>
            <person name="Sibirny A.A."/>
            <person name="Slot J.C."/>
            <person name="Stielow J.B."/>
            <person name="Sun H."/>
            <person name="Kurtzman C.P."/>
            <person name="Blackwell M."/>
            <person name="Grigoriev I.V."/>
            <person name="Jeffries T.W."/>
        </authorList>
    </citation>
    <scope>NUCLEOTIDE SEQUENCE [LARGE SCALE GENOMIC DNA]</scope>
    <source>
        <strain evidence="3 4">NRRL YB-4993</strain>
    </source>
</reference>
<name>A0A1A0HHP9_9ASCO</name>
<protein>
    <recommendedName>
        <fullName evidence="2">Brl1/Brr6 domain-containing protein</fullName>
    </recommendedName>
</protein>
<keyword evidence="4" id="KW-1185">Reference proteome</keyword>
<sequence length="175" mass="19948">DPRIPYVLLLYLQLFFNAVIVSVVIYLLYTVVRTVRQDVRHKIEMYTADAIQEISLCSRQYYRNRCSNDGTNIRAPALEETCMALEKCMNRDPQQIGKSQITAETFADILNGFMNPISWKLTVLFTGLIVGGVFIINVAFGTYRSRSGMEDFSKNTNATNSVVRSRKEMVLCPQN</sequence>
<feature type="domain" description="Brl1/Brr6" evidence="2">
    <location>
        <begin position="8"/>
        <end position="144"/>
    </location>
</feature>
<dbReference type="GeneID" id="30027884"/>
<dbReference type="PANTHER" id="PTHR28136">
    <property type="entry name" value="NUCLEUS EXPORT PROTEIN BRR6"/>
    <property type="match status" value="1"/>
</dbReference>
<dbReference type="Pfam" id="PF10104">
    <property type="entry name" value="Brr6_like_C_C"/>
    <property type="match status" value="1"/>
</dbReference>
<organism evidence="3 4">
    <name type="scientific">Metschnikowia bicuspidata var. bicuspidata NRRL YB-4993</name>
    <dbReference type="NCBI Taxonomy" id="869754"/>
    <lineage>
        <taxon>Eukaryota</taxon>
        <taxon>Fungi</taxon>
        <taxon>Dikarya</taxon>
        <taxon>Ascomycota</taxon>
        <taxon>Saccharomycotina</taxon>
        <taxon>Pichiomycetes</taxon>
        <taxon>Metschnikowiaceae</taxon>
        <taxon>Metschnikowia</taxon>
    </lineage>
</organism>
<dbReference type="AlphaFoldDB" id="A0A1A0HHP9"/>
<keyword evidence="1" id="KW-1133">Transmembrane helix</keyword>
<evidence type="ECO:0000256" key="1">
    <source>
        <dbReference type="SAM" id="Phobius"/>
    </source>
</evidence>
<dbReference type="STRING" id="869754.A0A1A0HHP9"/>
<dbReference type="RefSeq" id="XP_018714012.1">
    <property type="nucleotide sequence ID" value="XM_018854908.1"/>
</dbReference>
<dbReference type="EMBL" id="LXTC01000001">
    <property type="protein sequence ID" value="OBA23531.1"/>
    <property type="molecule type" value="Genomic_DNA"/>
</dbReference>
<dbReference type="InterPro" id="IPR018767">
    <property type="entry name" value="Brl1/Brr6_dom"/>
</dbReference>
<dbReference type="OrthoDB" id="5961at2759"/>
<dbReference type="GO" id="GO:0006998">
    <property type="term" value="P:nuclear envelope organization"/>
    <property type="evidence" value="ECO:0007669"/>
    <property type="project" value="InterPro"/>
</dbReference>
<dbReference type="InterPro" id="IPR040202">
    <property type="entry name" value="Brl1/Brr6"/>
</dbReference>
<feature type="non-terminal residue" evidence="3">
    <location>
        <position position="1"/>
    </location>
</feature>
<keyword evidence="1" id="KW-0812">Transmembrane</keyword>
<accession>A0A1A0HHP9</accession>
<evidence type="ECO:0000313" key="4">
    <source>
        <dbReference type="Proteomes" id="UP000092555"/>
    </source>
</evidence>